<feature type="transmembrane region" description="Helical" evidence="5">
    <location>
        <begin position="35"/>
        <end position="61"/>
    </location>
</feature>
<dbReference type="InterPro" id="IPR012337">
    <property type="entry name" value="RNaseH-like_sf"/>
</dbReference>
<keyword evidence="3" id="KW-0378">Hydrolase</keyword>
<evidence type="ECO:0000256" key="4">
    <source>
        <dbReference type="ARBA" id="ARBA00022839"/>
    </source>
</evidence>
<proteinExistence type="predicted"/>
<dbReference type="InterPro" id="IPR051132">
    <property type="entry name" value="3-5_Exonuclease_domain"/>
</dbReference>
<dbReference type="STRING" id="7398.A0A1B0A485"/>
<reference evidence="7" key="2">
    <citation type="submission" date="2020-05" db="UniProtKB">
        <authorList>
            <consortium name="EnsemblMetazoa"/>
        </authorList>
    </citation>
    <scope>IDENTIFICATION</scope>
    <source>
        <strain evidence="7">IAEA</strain>
    </source>
</reference>
<evidence type="ECO:0000313" key="8">
    <source>
        <dbReference type="Proteomes" id="UP000092445"/>
    </source>
</evidence>
<keyword evidence="1" id="KW-0540">Nuclease</keyword>
<protein>
    <recommendedName>
        <fullName evidence="6">3'-5' exonuclease domain-containing protein</fullName>
    </recommendedName>
</protein>
<evidence type="ECO:0000256" key="5">
    <source>
        <dbReference type="SAM" id="Phobius"/>
    </source>
</evidence>
<dbReference type="EnsemblMetazoa" id="GPAI034017-RA">
    <property type="protein sequence ID" value="GPAI034017-PA"/>
    <property type="gene ID" value="GPAI034017"/>
</dbReference>
<dbReference type="VEuPathDB" id="VectorBase:GPAI034017"/>
<keyword evidence="2" id="KW-0479">Metal-binding</keyword>
<sequence>MFSKIQLLNEFSKIQLNSILNSFKIQLYDLTPVQIAIRIGVLVCFIVLAVFIAKVTISLLCKMIKSYLNYLKKPKCNDMLKTLRSHCSDYKVLGFHCEWVSVNGNSRSVAMLQLCSPKAFCAVFRLCRMRRIPKSLRALLEDENIIKVGVDIVLDANKLAMDYGIKVVGAFDLRYMALMARRKPEDLDSMSVSILNVKLKKDNAFYYYWEAKKLEKEEIEYAASKAYACVEIFKSLAFELDPVDLQQFPNGNLSKSLFRLNISEFLDLHFGEWRKTTVQYSTILKSLEVYCPSDKCLLLAPDDEFVCLVDKSKGEWYLREQLGTQVDSEKFTIRIKFFPAVRAIGFYQQLNSQCYICGHPDGFLHKPVVPMDFREYFPVTYQLFTCRDVIFLCPKCLRLSDVSDFEMYSKLKEMSLASYSCDRFLKTKEAAKALLNGQVSEENSVYCKALVSDYFNSCFGTQPAIDQSLLEIVLSRSEIHSNYGTVKKFQVELGGLRKLEKLWRDHFWSRYCPPSYSHQAMLLWSKDCEEPYLKVQVC</sequence>
<evidence type="ECO:0000313" key="7">
    <source>
        <dbReference type="EnsemblMetazoa" id="GPAI034017-PA"/>
    </source>
</evidence>
<evidence type="ECO:0000256" key="2">
    <source>
        <dbReference type="ARBA" id="ARBA00022723"/>
    </source>
</evidence>
<dbReference type="PANTHER" id="PTHR13620">
    <property type="entry name" value="3-5 EXONUCLEASE"/>
    <property type="match status" value="1"/>
</dbReference>
<keyword evidence="4" id="KW-0269">Exonuclease</keyword>
<dbReference type="CDD" id="cd06141">
    <property type="entry name" value="WRN_exo"/>
    <property type="match status" value="1"/>
</dbReference>
<feature type="domain" description="3'-5' exonuclease" evidence="6">
    <location>
        <begin position="74"/>
        <end position="241"/>
    </location>
</feature>
<evidence type="ECO:0000259" key="6">
    <source>
        <dbReference type="SMART" id="SM00474"/>
    </source>
</evidence>
<organism evidence="7 8">
    <name type="scientific">Glossina pallidipes</name>
    <name type="common">Tsetse fly</name>
    <dbReference type="NCBI Taxonomy" id="7398"/>
    <lineage>
        <taxon>Eukaryota</taxon>
        <taxon>Metazoa</taxon>
        <taxon>Ecdysozoa</taxon>
        <taxon>Arthropoda</taxon>
        <taxon>Hexapoda</taxon>
        <taxon>Insecta</taxon>
        <taxon>Pterygota</taxon>
        <taxon>Neoptera</taxon>
        <taxon>Endopterygota</taxon>
        <taxon>Diptera</taxon>
        <taxon>Brachycera</taxon>
        <taxon>Muscomorpha</taxon>
        <taxon>Hippoboscoidea</taxon>
        <taxon>Glossinidae</taxon>
        <taxon>Glossina</taxon>
    </lineage>
</organism>
<dbReference type="Gene3D" id="3.30.420.10">
    <property type="entry name" value="Ribonuclease H-like superfamily/Ribonuclease H"/>
    <property type="match status" value="1"/>
</dbReference>
<reference evidence="8" key="1">
    <citation type="submission" date="2014-03" db="EMBL/GenBank/DDBJ databases">
        <authorList>
            <person name="Aksoy S."/>
            <person name="Warren W."/>
            <person name="Wilson R.K."/>
        </authorList>
    </citation>
    <scope>NUCLEOTIDE SEQUENCE [LARGE SCALE GENOMIC DNA]</scope>
    <source>
        <strain evidence="8">IAEA</strain>
    </source>
</reference>
<dbReference type="InterPro" id="IPR036397">
    <property type="entry name" value="RNaseH_sf"/>
</dbReference>
<dbReference type="Pfam" id="PF01612">
    <property type="entry name" value="DNA_pol_A_exo1"/>
    <property type="match status" value="1"/>
</dbReference>
<dbReference type="GO" id="GO:0005737">
    <property type="term" value="C:cytoplasm"/>
    <property type="evidence" value="ECO:0007669"/>
    <property type="project" value="TreeGrafter"/>
</dbReference>
<keyword evidence="5" id="KW-0472">Membrane</keyword>
<dbReference type="GO" id="GO:0003676">
    <property type="term" value="F:nucleic acid binding"/>
    <property type="evidence" value="ECO:0007669"/>
    <property type="project" value="InterPro"/>
</dbReference>
<keyword evidence="8" id="KW-1185">Reference proteome</keyword>
<dbReference type="InterPro" id="IPR002562">
    <property type="entry name" value="3'-5'_exonuclease_dom"/>
</dbReference>
<dbReference type="AlphaFoldDB" id="A0A1B0A485"/>
<keyword evidence="5" id="KW-0812">Transmembrane</keyword>
<keyword evidence="5" id="KW-1133">Transmembrane helix</keyword>
<dbReference type="GO" id="GO:0046872">
    <property type="term" value="F:metal ion binding"/>
    <property type="evidence" value="ECO:0007669"/>
    <property type="project" value="UniProtKB-KW"/>
</dbReference>
<dbReference type="SMART" id="SM00474">
    <property type="entry name" value="35EXOc"/>
    <property type="match status" value="1"/>
</dbReference>
<evidence type="ECO:0000256" key="1">
    <source>
        <dbReference type="ARBA" id="ARBA00022722"/>
    </source>
</evidence>
<dbReference type="GO" id="GO:0006139">
    <property type="term" value="P:nucleobase-containing compound metabolic process"/>
    <property type="evidence" value="ECO:0007669"/>
    <property type="project" value="InterPro"/>
</dbReference>
<accession>A0A1B0A485</accession>
<dbReference type="GO" id="GO:0005634">
    <property type="term" value="C:nucleus"/>
    <property type="evidence" value="ECO:0007669"/>
    <property type="project" value="TreeGrafter"/>
</dbReference>
<dbReference type="Proteomes" id="UP000092445">
    <property type="component" value="Unassembled WGS sequence"/>
</dbReference>
<dbReference type="SUPFAM" id="SSF53098">
    <property type="entry name" value="Ribonuclease H-like"/>
    <property type="match status" value="1"/>
</dbReference>
<name>A0A1B0A485_GLOPL</name>
<dbReference type="GO" id="GO:0008408">
    <property type="term" value="F:3'-5' exonuclease activity"/>
    <property type="evidence" value="ECO:0007669"/>
    <property type="project" value="InterPro"/>
</dbReference>
<dbReference type="PANTHER" id="PTHR13620:SF104">
    <property type="entry name" value="EXONUCLEASE 3'-5' DOMAIN-CONTAINING PROTEIN 2"/>
    <property type="match status" value="1"/>
</dbReference>
<evidence type="ECO:0000256" key="3">
    <source>
        <dbReference type="ARBA" id="ARBA00022801"/>
    </source>
</evidence>